<sequence>MDREGDYAREGQAYYGRSVTGGPAPSAATTAATTPQYRPGTPNTDNAGRNPFGDGLESQASVRSAIPTGASTHHVFTASKTERWGVCTWYYLEPDTPVPEWDDMQQNWRQS</sequence>
<dbReference type="EMBL" id="CVQI01031742">
    <property type="protein sequence ID" value="CRK39501.1"/>
    <property type="molecule type" value="Genomic_DNA"/>
</dbReference>
<dbReference type="Proteomes" id="UP000045706">
    <property type="component" value="Unassembled WGS sequence"/>
</dbReference>
<evidence type="ECO:0000256" key="1">
    <source>
        <dbReference type="SAM" id="MobiDB-lite"/>
    </source>
</evidence>
<dbReference type="AlphaFoldDB" id="A0A0G4MYQ1"/>
<feature type="region of interest" description="Disordered" evidence="1">
    <location>
        <begin position="1"/>
        <end position="73"/>
    </location>
</feature>
<evidence type="ECO:0000313" key="3">
    <source>
        <dbReference type="Proteomes" id="UP000045706"/>
    </source>
</evidence>
<gene>
    <name evidence="2" type="ORF">BN1723_015499</name>
</gene>
<protein>
    <submittedName>
        <fullName evidence="2">Uncharacterized protein</fullName>
    </submittedName>
</protein>
<reference evidence="3" key="1">
    <citation type="submission" date="2015-05" db="EMBL/GenBank/DDBJ databases">
        <authorList>
            <person name="Fogelqvist Johan"/>
        </authorList>
    </citation>
    <scope>NUCLEOTIDE SEQUENCE [LARGE SCALE GENOMIC DNA]</scope>
</reference>
<evidence type="ECO:0000313" key="2">
    <source>
        <dbReference type="EMBL" id="CRK39501.1"/>
    </source>
</evidence>
<organism evidence="2 3">
    <name type="scientific">Verticillium longisporum</name>
    <name type="common">Verticillium dahliae var. longisporum</name>
    <dbReference type="NCBI Taxonomy" id="100787"/>
    <lineage>
        <taxon>Eukaryota</taxon>
        <taxon>Fungi</taxon>
        <taxon>Dikarya</taxon>
        <taxon>Ascomycota</taxon>
        <taxon>Pezizomycotina</taxon>
        <taxon>Sordariomycetes</taxon>
        <taxon>Hypocreomycetidae</taxon>
        <taxon>Glomerellales</taxon>
        <taxon>Plectosphaerellaceae</taxon>
        <taxon>Verticillium</taxon>
    </lineage>
</organism>
<accession>A0A0G4MYQ1</accession>
<proteinExistence type="predicted"/>
<feature type="compositionally biased region" description="Low complexity" evidence="1">
    <location>
        <begin position="20"/>
        <end position="35"/>
    </location>
</feature>
<name>A0A0G4MYQ1_VERLO</name>